<organism evidence="5 6">
    <name type="scientific">Capsicum baccatum</name>
    <name type="common">Peruvian pepper</name>
    <dbReference type="NCBI Taxonomy" id="33114"/>
    <lineage>
        <taxon>Eukaryota</taxon>
        <taxon>Viridiplantae</taxon>
        <taxon>Streptophyta</taxon>
        <taxon>Embryophyta</taxon>
        <taxon>Tracheophyta</taxon>
        <taxon>Spermatophyta</taxon>
        <taxon>Magnoliopsida</taxon>
        <taxon>eudicotyledons</taxon>
        <taxon>Gunneridae</taxon>
        <taxon>Pentapetalae</taxon>
        <taxon>asterids</taxon>
        <taxon>lamiids</taxon>
        <taxon>Solanales</taxon>
        <taxon>Solanaceae</taxon>
        <taxon>Solanoideae</taxon>
        <taxon>Capsiceae</taxon>
        <taxon>Capsicum</taxon>
    </lineage>
</organism>
<dbReference type="PANTHER" id="PTHR31580:SF49">
    <property type="entry name" value="FILAMENT-LIKE PLANT PROTEIN 3"/>
    <property type="match status" value="1"/>
</dbReference>
<comment type="caution">
    <text evidence="5">The sequence shown here is derived from an EMBL/GenBank/DDBJ whole genome shotgun (WGS) entry which is preliminary data.</text>
</comment>
<feature type="coiled-coil region" evidence="3">
    <location>
        <begin position="308"/>
        <end position="368"/>
    </location>
</feature>
<dbReference type="GO" id="GO:0005524">
    <property type="term" value="F:ATP binding"/>
    <property type="evidence" value="ECO:0007669"/>
    <property type="project" value="InterPro"/>
</dbReference>
<evidence type="ECO:0000313" key="5">
    <source>
        <dbReference type="EMBL" id="PHT32087.1"/>
    </source>
</evidence>
<reference evidence="5 6" key="1">
    <citation type="journal article" date="2017" name="Genome Biol.">
        <title>New reference genome sequences of hot pepper reveal the massive evolution of plant disease-resistance genes by retroduplication.</title>
        <authorList>
            <person name="Kim S."/>
            <person name="Park J."/>
            <person name="Yeom S.I."/>
            <person name="Kim Y.M."/>
            <person name="Seo E."/>
            <person name="Kim K.T."/>
            <person name="Kim M.S."/>
            <person name="Lee J.M."/>
            <person name="Cheong K."/>
            <person name="Shin H.S."/>
            <person name="Kim S.B."/>
            <person name="Han K."/>
            <person name="Lee J."/>
            <person name="Park M."/>
            <person name="Lee H.A."/>
            <person name="Lee H.Y."/>
            <person name="Lee Y."/>
            <person name="Oh S."/>
            <person name="Lee J.H."/>
            <person name="Choi E."/>
            <person name="Choi E."/>
            <person name="Lee S.E."/>
            <person name="Jeon J."/>
            <person name="Kim H."/>
            <person name="Choi G."/>
            <person name="Song H."/>
            <person name="Lee J."/>
            <person name="Lee S.C."/>
            <person name="Kwon J.K."/>
            <person name="Lee H.Y."/>
            <person name="Koo N."/>
            <person name="Hong Y."/>
            <person name="Kim R.W."/>
            <person name="Kang W.H."/>
            <person name="Huh J.H."/>
            <person name="Kang B.C."/>
            <person name="Yang T.J."/>
            <person name="Lee Y.H."/>
            <person name="Bennetzen J.L."/>
            <person name="Choi D."/>
        </authorList>
    </citation>
    <scope>NUCLEOTIDE SEQUENCE [LARGE SCALE GENOMIC DNA]</scope>
    <source>
        <strain evidence="6">cv. PBC81</strain>
    </source>
</reference>
<evidence type="ECO:0000256" key="1">
    <source>
        <dbReference type="ARBA" id="ARBA00005921"/>
    </source>
</evidence>
<dbReference type="Pfam" id="PF05911">
    <property type="entry name" value="FPP"/>
    <property type="match status" value="1"/>
</dbReference>
<dbReference type="OrthoDB" id="128924at2759"/>
<evidence type="ECO:0000256" key="2">
    <source>
        <dbReference type="ARBA" id="ARBA00023054"/>
    </source>
</evidence>
<name>A0A2G2VGK2_CAPBA</name>
<dbReference type="InterPro" id="IPR008587">
    <property type="entry name" value="FPP_plant"/>
</dbReference>
<dbReference type="InterPro" id="IPR011009">
    <property type="entry name" value="Kinase-like_dom_sf"/>
</dbReference>
<dbReference type="Pfam" id="PF00069">
    <property type="entry name" value="Pkinase"/>
    <property type="match status" value="1"/>
</dbReference>
<gene>
    <name evidence="5" type="ORF">CQW23_28424</name>
</gene>
<protein>
    <submittedName>
        <fullName evidence="5">Filament-like plant protein</fullName>
    </submittedName>
</protein>
<dbReference type="AlphaFoldDB" id="A0A2G2VGK2"/>
<evidence type="ECO:0000259" key="4">
    <source>
        <dbReference type="Pfam" id="PF00069"/>
    </source>
</evidence>
<keyword evidence="6" id="KW-1185">Reference proteome</keyword>
<reference evidence="6" key="2">
    <citation type="journal article" date="2017" name="J. Anim. Genet.">
        <title>Multiple reference genome sequences of hot pepper reveal the massive evolution of plant disease resistance genes by retroduplication.</title>
        <authorList>
            <person name="Kim S."/>
            <person name="Park J."/>
            <person name="Yeom S.-I."/>
            <person name="Kim Y.-M."/>
            <person name="Seo E."/>
            <person name="Kim K.-T."/>
            <person name="Kim M.-S."/>
            <person name="Lee J.M."/>
            <person name="Cheong K."/>
            <person name="Shin H.-S."/>
            <person name="Kim S.-B."/>
            <person name="Han K."/>
            <person name="Lee J."/>
            <person name="Park M."/>
            <person name="Lee H.-A."/>
            <person name="Lee H.-Y."/>
            <person name="Lee Y."/>
            <person name="Oh S."/>
            <person name="Lee J.H."/>
            <person name="Choi E."/>
            <person name="Choi E."/>
            <person name="Lee S.E."/>
            <person name="Jeon J."/>
            <person name="Kim H."/>
            <person name="Choi G."/>
            <person name="Song H."/>
            <person name="Lee J."/>
            <person name="Lee S.-C."/>
            <person name="Kwon J.-K."/>
            <person name="Lee H.-Y."/>
            <person name="Koo N."/>
            <person name="Hong Y."/>
            <person name="Kim R.W."/>
            <person name="Kang W.-H."/>
            <person name="Huh J.H."/>
            <person name="Kang B.-C."/>
            <person name="Yang T.-J."/>
            <person name="Lee Y.-H."/>
            <person name="Bennetzen J.L."/>
            <person name="Choi D."/>
        </authorList>
    </citation>
    <scope>NUCLEOTIDE SEQUENCE [LARGE SCALE GENOMIC DNA]</scope>
    <source>
        <strain evidence="6">cv. PBC81</strain>
    </source>
</reference>
<accession>A0A2G2VGK2</accession>
<comment type="similarity">
    <text evidence="1">Belongs to the FPP family.</text>
</comment>
<dbReference type="EMBL" id="MLFT02000012">
    <property type="protein sequence ID" value="PHT32087.1"/>
    <property type="molecule type" value="Genomic_DNA"/>
</dbReference>
<dbReference type="InterPro" id="IPR000719">
    <property type="entry name" value="Prot_kinase_dom"/>
</dbReference>
<feature type="domain" description="Protein kinase" evidence="4">
    <location>
        <begin position="169"/>
        <end position="284"/>
    </location>
</feature>
<proteinExistence type="inferred from homology"/>
<dbReference type="Gene3D" id="1.10.510.10">
    <property type="entry name" value="Transferase(Phosphotransferase) domain 1"/>
    <property type="match status" value="1"/>
</dbReference>
<dbReference type="PANTHER" id="PTHR31580">
    <property type="entry name" value="FILAMENT-LIKE PLANT PROTEIN 4"/>
    <property type="match status" value="1"/>
</dbReference>
<evidence type="ECO:0000256" key="3">
    <source>
        <dbReference type="SAM" id="Coils"/>
    </source>
</evidence>
<dbReference type="SUPFAM" id="SSF56112">
    <property type="entry name" value="Protein kinase-like (PK-like)"/>
    <property type="match status" value="1"/>
</dbReference>
<dbReference type="GO" id="GO:0004672">
    <property type="term" value="F:protein kinase activity"/>
    <property type="evidence" value="ECO:0007669"/>
    <property type="project" value="InterPro"/>
</dbReference>
<keyword evidence="2 3" id="KW-0175">Coiled coil</keyword>
<dbReference type="Proteomes" id="UP000224567">
    <property type="component" value="Unassembled WGS sequence"/>
</dbReference>
<sequence length="466" mass="53329">MVSHALSRKSVSIGILVHLLTQERPLALKVQSLSNQIVRIDISTPGHALAFKESRSFLMEQIRDDQFDVIGLRFIQDKISFSAERLARIYIHEITHLHGVVALQWVGLMFLRGSQRLEMHQVLIRCTRDREASVAVEIGHVGQLLQSQHPFHDFDTPVSQDQIRTDTCARRTVGYLAPEWLKNAPIIPKVDIFSYGVMLLEITCGRRHIDLSRVKKKSEDDEGDDLLLVNWVAGCMRSGRIDKLARNDPEVLNDVKRLERFVNLGLWCVHPDPILRPSMKMVMQILEGTIERLVEIANQKNSILEEHISHLDGALKECLRQLRQAREEQEQNVQVTVAKTSCEWESRKSELENKRLQHQSQLQSSKSKDSNIHDLQCKLEYVEKQNSILKLELVSISEELKLMTFQRDLSTDDAETASKQQLESVKKVAKLESMKTSPGVRIWEAAAVALDIAALSQRAMLMYWDL</sequence>
<evidence type="ECO:0000313" key="6">
    <source>
        <dbReference type="Proteomes" id="UP000224567"/>
    </source>
</evidence>